<dbReference type="CDD" id="cd06587">
    <property type="entry name" value="VOC"/>
    <property type="match status" value="1"/>
</dbReference>
<dbReference type="InterPro" id="IPR004360">
    <property type="entry name" value="Glyas_Fos-R_dOase_dom"/>
</dbReference>
<dbReference type="OrthoDB" id="317332at2"/>
<feature type="domain" description="VOC" evidence="1">
    <location>
        <begin position="8"/>
        <end position="141"/>
    </location>
</feature>
<dbReference type="AlphaFoldDB" id="A0A4R0JKB9"/>
<evidence type="ECO:0000313" key="3">
    <source>
        <dbReference type="Proteomes" id="UP000293342"/>
    </source>
</evidence>
<dbReference type="Proteomes" id="UP000293342">
    <property type="component" value="Unassembled WGS sequence"/>
</dbReference>
<accession>A0A4R0JKB9</accession>
<dbReference type="PROSITE" id="PS51819">
    <property type="entry name" value="VOC"/>
    <property type="match status" value="1"/>
</dbReference>
<keyword evidence="3" id="KW-1185">Reference proteome</keyword>
<dbReference type="Gene3D" id="3.10.180.10">
    <property type="entry name" value="2,3-Dihydroxybiphenyl 1,2-Dioxygenase, domain 1"/>
    <property type="match status" value="1"/>
</dbReference>
<evidence type="ECO:0000259" key="1">
    <source>
        <dbReference type="PROSITE" id="PS51819"/>
    </source>
</evidence>
<sequence length="144" mass="15864">MSTVTQPRLHHLALTVTDLESSVQWYGEVFGVHPVLDVPHKGGVGRILADADHQLMIALHRHDTNDGGLCRETTTGLDHAGFAVGTRDDLTQWQDHLEAHGVVRADTADKPLTQSPIVDEPYASVLVFRDQDNIQLELFAPTVQ</sequence>
<protein>
    <submittedName>
        <fullName evidence="2">VOC family protein</fullName>
    </submittedName>
</protein>
<dbReference type="Pfam" id="PF00903">
    <property type="entry name" value="Glyoxalase"/>
    <property type="match status" value="1"/>
</dbReference>
<dbReference type="SUPFAM" id="SSF54593">
    <property type="entry name" value="Glyoxalase/Bleomycin resistance protein/Dihydroxybiphenyl dioxygenase"/>
    <property type="match status" value="1"/>
</dbReference>
<dbReference type="EMBL" id="SJKD01000006">
    <property type="protein sequence ID" value="TCC46777.1"/>
    <property type="molecule type" value="Genomic_DNA"/>
</dbReference>
<gene>
    <name evidence="2" type="ORF">E0H75_27440</name>
</gene>
<proteinExistence type="predicted"/>
<name>A0A4R0JKB9_9ACTN</name>
<dbReference type="InterPro" id="IPR037523">
    <property type="entry name" value="VOC_core"/>
</dbReference>
<reference evidence="2 3" key="1">
    <citation type="submission" date="2019-02" db="EMBL/GenBank/DDBJ databases">
        <title>Kribbella capetownensis sp. nov. and Kribbella speibonae sp. nov., isolated from soil.</title>
        <authorList>
            <person name="Curtis S.M."/>
            <person name="Norton I."/>
            <person name="Everest G.J."/>
            <person name="Meyers P.R."/>
        </authorList>
    </citation>
    <scope>NUCLEOTIDE SEQUENCE [LARGE SCALE GENOMIC DNA]</scope>
    <source>
        <strain evidence="2 3">YM53</strain>
    </source>
</reference>
<dbReference type="RefSeq" id="WP_131516511.1">
    <property type="nucleotide sequence ID" value="NZ_SJKD01000006.1"/>
</dbReference>
<dbReference type="InterPro" id="IPR029068">
    <property type="entry name" value="Glyas_Bleomycin-R_OHBP_Dase"/>
</dbReference>
<organism evidence="2 3">
    <name type="scientific">Kribbella capetownensis</name>
    <dbReference type="NCBI Taxonomy" id="1572659"/>
    <lineage>
        <taxon>Bacteria</taxon>
        <taxon>Bacillati</taxon>
        <taxon>Actinomycetota</taxon>
        <taxon>Actinomycetes</taxon>
        <taxon>Propionibacteriales</taxon>
        <taxon>Kribbellaceae</taxon>
        <taxon>Kribbella</taxon>
    </lineage>
</organism>
<comment type="caution">
    <text evidence="2">The sequence shown here is derived from an EMBL/GenBank/DDBJ whole genome shotgun (WGS) entry which is preliminary data.</text>
</comment>
<evidence type="ECO:0000313" key="2">
    <source>
        <dbReference type="EMBL" id="TCC46777.1"/>
    </source>
</evidence>